<keyword evidence="2" id="KW-1185">Reference proteome</keyword>
<dbReference type="WBParaSite" id="maker-uti_cns_0018465-snap-gene-0.3-mRNA-1">
    <property type="protein sequence ID" value="maker-uti_cns_0018465-snap-gene-0.3-mRNA-1"/>
    <property type="gene ID" value="maker-uti_cns_0018465-snap-gene-0.3"/>
</dbReference>
<feature type="region of interest" description="Disordered" evidence="1">
    <location>
        <begin position="47"/>
        <end position="109"/>
    </location>
</feature>
<protein>
    <submittedName>
        <fullName evidence="3 4">Cytochrome cd1 nitrite reductase</fullName>
    </submittedName>
</protein>
<dbReference type="WBParaSite" id="maker-unitig_26972-snap-gene-0.3-mRNA-1">
    <property type="protein sequence ID" value="maker-unitig_26972-snap-gene-0.3-mRNA-1"/>
    <property type="gene ID" value="maker-unitig_26972-snap-gene-0.3"/>
</dbReference>
<feature type="compositionally biased region" description="Polar residues" evidence="1">
    <location>
        <begin position="89"/>
        <end position="109"/>
    </location>
</feature>
<organism evidence="2 3">
    <name type="scientific">Macrostomum lignano</name>
    <dbReference type="NCBI Taxonomy" id="282301"/>
    <lineage>
        <taxon>Eukaryota</taxon>
        <taxon>Metazoa</taxon>
        <taxon>Spiralia</taxon>
        <taxon>Lophotrochozoa</taxon>
        <taxon>Platyhelminthes</taxon>
        <taxon>Rhabditophora</taxon>
        <taxon>Macrostomorpha</taxon>
        <taxon>Macrostomida</taxon>
        <taxon>Macrostomidae</taxon>
        <taxon>Macrostomum</taxon>
    </lineage>
</organism>
<feature type="compositionally biased region" description="Basic residues" evidence="1">
    <location>
        <begin position="70"/>
        <end position="88"/>
    </location>
</feature>
<feature type="compositionally biased region" description="Basic and acidic residues" evidence="1">
    <location>
        <begin position="50"/>
        <end position="69"/>
    </location>
</feature>
<evidence type="ECO:0000313" key="4">
    <source>
        <dbReference type="WBParaSite" id="maker-uti_cns_0018465-snap-gene-0.3-mRNA-1"/>
    </source>
</evidence>
<name>A0A1I8FAF5_9PLAT</name>
<dbReference type="AlphaFoldDB" id="A0A1I8FAF5"/>
<proteinExistence type="predicted"/>
<evidence type="ECO:0000313" key="3">
    <source>
        <dbReference type="WBParaSite" id="maker-unitig_26972-snap-gene-0.3-mRNA-1"/>
    </source>
</evidence>
<dbReference type="Proteomes" id="UP000095280">
    <property type="component" value="Unplaced"/>
</dbReference>
<evidence type="ECO:0000313" key="2">
    <source>
        <dbReference type="Proteomes" id="UP000095280"/>
    </source>
</evidence>
<sequence length="109" mass="12383">RTNCELFAEKLGSVSRTAQRDRSVLHPDCRHGVRRYPVHHGICLPMRATGQKEKAQVQGGDERNADPVHPRPHRAGLLHRECRPHRQQQRQPAVSQVTLDVTDNCQSNP</sequence>
<reference evidence="3 4" key="1">
    <citation type="submission" date="2016-11" db="UniProtKB">
        <authorList>
            <consortium name="WormBaseParasite"/>
        </authorList>
    </citation>
    <scope>IDENTIFICATION</scope>
</reference>
<accession>A0A1I8FAF5</accession>
<evidence type="ECO:0000256" key="1">
    <source>
        <dbReference type="SAM" id="MobiDB-lite"/>
    </source>
</evidence>